<dbReference type="Proteomes" id="UP000824230">
    <property type="component" value="Unassembled WGS sequence"/>
</dbReference>
<evidence type="ECO:0000313" key="1">
    <source>
        <dbReference type="EMBL" id="HIX38108.1"/>
    </source>
</evidence>
<accession>A0A9D1VN38</accession>
<organism evidence="1 2">
    <name type="scientific">Candidatus Blautia pullistercoris</name>
    <dbReference type="NCBI Taxonomy" id="2838499"/>
    <lineage>
        <taxon>Bacteria</taxon>
        <taxon>Bacillati</taxon>
        <taxon>Bacillota</taxon>
        <taxon>Clostridia</taxon>
        <taxon>Lachnospirales</taxon>
        <taxon>Lachnospiraceae</taxon>
        <taxon>Blautia</taxon>
    </lineage>
</organism>
<sequence>MQQKVGRRRMNIFRFINSKDIREYLRELQHQFTVPEAAFLIYMSRTVPLKEKFDAWQEIINTMPDCSLEERPNMKALPSFHQFLKDYMALQKKMLAGFYQQEKAVYTIEFYEKELGKKDWVDLGLYFPDYQTAVSNLTENWLEDDVEKIRITKHYFADGAAKQEKELWIETDRQLNVLSLGEKDCLSDSEIDTAITFEGMWFPFPTPFHRGDILVNQRNPESPIVLQDISVWGQEELLRNRFSEDDPFVKNAEKRLERCQRYGDTSDMNYCAYYLSADRTGEYHLCSEVFWSYLDLERYEKPLEGEAKILSVAAGGIQPDRQKRADIELVCNAVRLFIQEEQCRKLRKWMEEIYTKESLEALGMVKKCMGDKRYEDGERNI</sequence>
<protein>
    <submittedName>
        <fullName evidence="1">Uncharacterized protein</fullName>
    </submittedName>
</protein>
<reference evidence="1" key="1">
    <citation type="journal article" date="2021" name="PeerJ">
        <title>Extensive microbial diversity within the chicken gut microbiome revealed by metagenomics and culture.</title>
        <authorList>
            <person name="Gilroy R."/>
            <person name="Ravi A."/>
            <person name="Getino M."/>
            <person name="Pursley I."/>
            <person name="Horton D.L."/>
            <person name="Alikhan N.F."/>
            <person name="Baker D."/>
            <person name="Gharbi K."/>
            <person name="Hall N."/>
            <person name="Watson M."/>
            <person name="Adriaenssens E.M."/>
            <person name="Foster-Nyarko E."/>
            <person name="Jarju S."/>
            <person name="Secka A."/>
            <person name="Antonio M."/>
            <person name="Oren A."/>
            <person name="Chaudhuri R.R."/>
            <person name="La Ragione R."/>
            <person name="Hildebrand F."/>
            <person name="Pallen M.J."/>
        </authorList>
    </citation>
    <scope>NUCLEOTIDE SEQUENCE</scope>
    <source>
        <strain evidence="1">ChiHjej12B11-1927</strain>
    </source>
</reference>
<proteinExistence type="predicted"/>
<evidence type="ECO:0000313" key="2">
    <source>
        <dbReference type="Proteomes" id="UP000824230"/>
    </source>
</evidence>
<reference evidence="1" key="2">
    <citation type="submission" date="2021-04" db="EMBL/GenBank/DDBJ databases">
        <authorList>
            <person name="Gilroy R."/>
        </authorList>
    </citation>
    <scope>NUCLEOTIDE SEQUENCE</scope>
    <source>
        <strain evidence="1">ChiHjej12B11-1927</strain>
    </source>
</reference>
<dbReference type="AlphaFoldDB" id="A0A9D1VN38"/>
<name>A0A9D1VN38_9FIRM</name>
<gene>
    <name evidence="1" type="ORF">H9738_09620</name>
</gene>
<comment type="caution">
    <text evidence="1">The sequence shown here is derived from an EMBL/GenBank/DDBJ whole genome shotgun (WGS) entry which is preliminary data.</text>
</comment>
<dbReference type="EMBL" id="DXFG01000202">
    <property type="protein sequence ID" value="HIX38108.1"/>
    <property type="molecule type" value="Genomic_DNA"/>
</dbReference>